<keyword evidence="1" id="KW-1133">Transmembrane helix</keyword>
<name>A0A0A9CF25_ARUDO</name>
<reference evidence="2" key="1">
    <citation type="submission" date="2014-09" db="EMBL/GenBank/DDBJ databases">
        <authorList>
            <person name="Magalhaes I.L.F."/>
            <person name="Oliveira U."/>
            <person name="Santos F.R."/>
            <person name="Vidigal T.H.D.A."/>
            <person name="Brescovit A.D."/>
            <person name="Santos A.J."/>
        </authorList>
    </citation>
    <scope>NUCLEOTIDE SEQUENCE</scope>
    <source>
        <tissue evidence="2">Shoot tissue taken approximately 20 cm above the soil surface</tissue>
    </source>
</reference>
<dbReference type="EMBL" id="GBRH01224842">
    <property type="protein sequence ID" value="JAD73053.1"/>
    <property type="molecule type" value="Transcribed_RNA"/>
</dbReference>
<dbReference type="AlphaFoldDB" id="A0A0A9CF25"/>
<proteinExistence type="predicted"/>
<protein>
    <submittedName>
        <fullName evidence="2">Uncharacterized protein</fullName>
    </submittedName>
</protein>
<feature type="transmembrane region" description="Helical" evidence="1">
    <location>
        <begin position="12"/>
        <end position="30"/>
    </location>
</feature>
<sequence length="34" mass="3961">MVHLLRIPLDIGILWVVLFILLSPDQILLMQSIF</sequence>
<organism evidence="2">
    <name type="scientific">Arundo donax</name>
    <name type="common">Giant reed</name>
    <name type="synonym">Donax arundinaceus</name>
    <dbReference type="NCBI Taxonomy" id="35708"/>
    <lineage>
        <taxon>Eukaryota</taxon>
        <taxon>Viridiplantae</taxon>
        <taxon>Streptophyta</taxon>
        <taxon>Embryophyta</taxon>
        <taxon>Tracheophyta</taxon>
        <taxon>Spermatophyta</taxon>
        <taxon>Magnoliopsida</taxon>
        <taxon>Liliopsida</taxon>
        <taxon>Poales</taxon>
        <taxon>Poaceae</taxon>
        <taxon>PACMAD clade</taxon>
        <taxon>Arundinoideae</taxon>
        <taxon>Arundineae</taxon>
        <taxon>Arundo</taxon>
    </lineage>
</organism>
<accession>A0A0A9CF25</accession>
<evidence type="ECO:0000256" key="1">
    <source>
        <dbReference type="SAM" id="Phobius"/>
    </source>
</evidence>
<reference evidence="2" key="2">
    <citation type="journal article" date="2015" name="Data Brief">
        <title>Shoot transcriptome of the giant reed, Arundo donax.</title>
        <authorList>
            <person name="Barrero R.A."/>
            <person name="Guerrero F.D."/>
            <person name="Moolhuijzen P."/>
            <person name="Goolsby J.A."/>
            <person name="Tidwell J."/>
            <person name="Bellgard S.E."/>
            <person name="Bellgard M.I."/>
        </authorList>
    </citation>
    <scope>NUCLEOTIDE SEQUENCE</scope>
    <source>
        <tissue evidence="2">Shoot tissue taken approximately 20 cm above the soil surface</tissue>
    </source>
</reference>
<keyword evidence="1" id="KW-0812">Transmembrane</keyword>
<keyword evidence="1" id="KW-0472">Membrane</keyword>
<evidence type="ECO:0000313" key="2">
    <source>
        <dbReference type="EMBL" id="JAD73053.1"/>
    </source>
</evidence>